<evidence type="ECO:0000313" key="7">
    <source>
        <dbReference type="Proteomes" id="UP000812440"/>
    </source>
</evidence>
<dbReference type="EMBL" id="JAACNH010001066">
    <property type="protein sequence ID" value="KAG8430365.1"/>
    <property type="molecule type" value="Genomic_DNA"/>
</dbReference>
<evidence type="ECO:0000256" key="4">
    <source>
        <dbReference type="SAM" id="MobiDB-lite"/>
    </source>
</evidence>
<dbReference type="GO" id="GO:0043161">
    <property type="term" value="P:proteasome-mediated ubiquitin-dependent protein catabolic process"/>
    <property type="evidence" value="ECO:0007669"/>
    <property type="project" value="InterPro"/>
</dbReference>
<dbReference type="OrthoDB" id="68090at2759"/>
<dbReference type="Pfam" id="PF11566">
    <property type="entry name" value="PI31_Prot_N"/>
    <property type="match status" value="1"/>
</dbReference>
<dbReference type="GO" id="GO:0000502">
    <property type="term" value="C:proteasome complex"/>
    <property type="evidence" value="ECO:0007669"/>
    <property type="project" value="UniProtKB-KW"/>
</dbReference>
<organism evidence="6 7">
    <name type="scientific">Hymenochirus boettgeri</name>
    <name type="common">Congo dwarf clawed frog</name>
    <dbReference type="NCBI Taxonomy" id="247094"/>
    <lineage>
        <taxon>Eukaryota</taxon>
        <taxon>Metazoa</taxon>
        <taxon>Chordata</taxon>
        <taxon>Craniata</taxon>
        <taxon>Vertebrata</taxon>
        <taxon>Euteleostomi</taxon>
        <taxon>Amphibia</taxon>
        <taxon>Batrachia</taxon>
        <taxon>Anura</taxon>
        <taxon>Pipoidea</taxon>
        <taxon>Pipidae</taxon>
        <taxon>Pipinae</taxon>
        <taxon>Hymenochirus</taxon>
    </lineage>
</organism>
<feature type="domain" description="PI31 proteasome regulator N-terminal" evidence="5">
    <location>
        <begin position="11"/>
        <end position="85"/>
    </location>
</feature>
<comment type="caution">
    <text evidence="6">The sequence shown here is derived from an EMBL/GenBank/DDBJ whole genome shotgun (WGS) entry which is preliminary data.</text>
</comment>
<evidence type="ECO:0000259" key="5">
    <source>
        <dbReference type="Pfam" id="PF11566"/>
    </source>
</evidence>
<dbReference type="PANTHER" id="PTHR13266">
    <property type="entry name" value="PROTEASOME INHIBITOR"/>
    <property type="match status" value="1"/>
</dbReference>
<dbReference type="PANTHER" id="PTHR13266:SF1">
    <property type="entry name" value="PROTEASOME INHIBITOR PI31 SUBUNIT"/>
    <property type="match status" value="1"/>
</dbReference>
<dbReference type="Proteomes" id="UP000812440">
    <property type="component" value="Unassembled WGS sequence"/>
</dbReference>
<accession>A0A8T2IBC6</accession>
<reference evidence="6" key="1">
    <citation type="thesis" date="2020" institute="ProQuest LLC" country="789 East Eisenhower Parkway, Ann Arbor, MI, USA">
        <title>Comparative Genomics and Chromosome Evolution.</title>
        <authorList>
            <person name="Mudd A.B."/>
        </authorList>
    </citation>
    <scope>NUCLEOTIDE SEQUENCE</scope>
    <source>
        <strain evidence="6">Female2</strain>
        <tissue evidence="6">Blood</tissue>
    </source>
</reference>
<feature type="region of interest" description="Disordered" evidence="4">
    <location>
        <begin position="1"/>
        <end position="25"/>
    </location>
</feature>
<dbReference type="InterPro" id="IPR045128">
    <property type="entry name" value="PI31-like"/>
</dbReference>
<dbReference type="Gene3D" id="3.40.1000.30">
    <property type="match status" value="1"/>
</dbReference>
<dbReference type="InterPro" id="IPR021625">
    <property type="entry name" value="PI31_Prot_N"/>
</dbReference>
<evidence type="ECO:0000256" key="1">
    <source>
        <dbReference type="ARBA" id="ARBA00006405"/>
    </source>
</evidence>
<dbReference type="GO" id="GO:0070628">
    <property type="term" value="F:proteasome binding"/>
    <property type="evidence" value="ECO:0007669"/>
    <property type="project" value="InterPro"/>
</dbReference>
<name>A0A8T2IBC6_9PIPI</name>
<keyword evidence="3" id="KW-0647">Proteasome</keyword>
<gene>
    <name evidence="6" type="ORF">GDO86_017922</name>
</gene>
<sequence>SPVTISHYGKGEEAGNQETGSERLPHGWAENKELYTLRYGMHKSQFLLKAHTVERILIVNVMDLQTEKVFDVTLHVCDFIDCANLQHYNRCYTKPTNKP</sequence>
<evidence type="ECO:0000256" key="2">
    <source>
        <dbReference type="ARBA" id="ARBA00015575"/>
    </source>
</evidence>
<evidence type="ECO:0000256" key="3">
    <source>
        <dbReference type="ARBA" id="ARBA00022942"/>
    </source>
</evidence>
<dbReference type="AlphaFoldDB" id="A0A8T2IBC6"/>
<feature type="non-terminal residue" evidence="6">
    <location>
        <position position="99"/>
    </location>
</feature>
<comment type="similarity">
    <text evidence="1">Belongs to the proteasome inhibitor PI31 family.</text>
</comment>
<proteinExistence type="inferred from homology"/>
<keyword evidence="7" id="KW-1185">Reference proteome</keyword>
<evidence type="ECO:0000313" key="6">
    <source>
        <dbReference type="EMBL" id="KAG8430365.1"/>
    </source>
</evidence>
<protein>
    <recommendedName>
        <fullName evidence="2">Proteasome inhibitor PI31 subunit</fullName>
    </recommendedName>
</protein>
<dbReference type="GO" id="GO:0004866">
    <property type="term" value="F:endopeptidase inhibitor activity"/>
    <property type="evidence" value="ECO:0007669"/>
    <property type="project" value="InterPro"/>
</dbReference>